<evidence type="ECO:0000313" key="6">
    <source>
        <dbReference type="EMBL" id="MFC3716645.1"/>
    </source>
</evidence>
<dbReference type="RefSeq" id="WP_386743956.1">
    <property type="nucleotide sequence ID" value="NZ_JBHRYA010000007.1"/>
</dbReference>
<dbReference type="InterPro" id="IPR009014">
    <property type="entry name" value="Transketo_C/PFOR_II"/>
</dbReference>
<feature type="domain" description="Pyruvate:ferredoxin oxidoreductase core" evidence="5">
    <location>
        <begin position="500"/>
        <end position="563"/>
    </location>
</feature>
<dbReference type="CDD" id="cd07034">
    <property type="entry name" value="TPP_PYR_PFOR_IOR-alpha_like"/>
    <property type="match status" value="1"/>
</dbReference>
<dbReference type="EMBL" id="JBHRYA010000007">
    <property type="protein sequence ID" value="MFC3716645.1"/>
    <property type="molecule type" value="Genomic_DNA"/>
</dbReference>
<evidence type="ECO:0000259" key="4">
    <source>
        <dbReference type="Pfam" id="PF01855"/>
    </source>
</evidence>
<dbReference type="InterPro" id="IPR050722">
    <property type="entry name" value="Pyruvate:ferred/Flavod_OxRd"/>
</dbReference>
<sequence>MNPGLSPLQSTNDFVVKFANVNGSGSASANELFAKAILRMGVPVSPRNIFPSNIQGLPTWYEVRVSERGWLGRRGGVDLMVAMNPQTWDADVAEIEPGGYLFHDNSKPIPKSKFRDDVTVIGVPLTRIANATWDDPRQRQLFKNIMYVGALGALLDIDPVVVEALIGEQYKAKPKLQAPNVEALHLGCSWVMEHLSHPIGLRVRKADAVGDRIFVEGNAAAALGCVYGGATVCAWYPITPSSSLAEAFQKYCQKYRVDEQGRARFAVIQAEDEIASIGMVVGAGWNGARAFTTTAGPGVSLMNEFIGLAYFAEIPVTIINVQRGGPSTGMPTRTQQSDVLACAYASHGDTKHVLLFPEDPRECFEFAAAAFDLADRLQTPVFVMSDLDIGMNQRLCAPFAWDDARAYDRGKVMTAEQLEAGAEFARYKDVDGDGIPWRTWPGTHPDRGAYFTRGTSRNPQAQYSERGADYVYNMQRLLQKFDTAKSLVLQPVESRSGAAAQHGVIFYGSTSPAMAEAVEHLQADGIAVDTLRIRAFPFPESVREFIDAHESVFVVEQNRDGQLRTLLVNEFGIDPARLVPVLHYDGTPITARFIAGAISEQLSASFSLRGEEERLRTTGPRDDERLGAGAQAGARSEVARSAG</sequence>
<evidence type="ECO:0000313" key="7">
    <source>
        <dbReference type="Proteomes" id="UP001595705"/>
    </source>
</evidence>
<dbReference type="Gene3D" id="3.40.920.10">
    <property type="entry name" value="Pyruvate-ferredoxin oxidoreductase, PFOR, domain III"/>
    <property type="match status" value="1"/>
</dbReference>
<dbReference type="InterPro" id="IPR033412">
    <property type="entry name" value="PFOR_II"/>
</dbReference>
<dbReference type="InterPro" id="IPR022367">
    <property type="entry name" value="2-oxoacid/accept_OxRdtase_asu"/>
</dbReference>
<gene>
    <name evidence="6" type="ORF">ACFONC_10815</name>
</gene>
<dbReference type="NCBIfam" id="TIGR03710">
    <property type="entry name" value="OAFO_sf"/>
    <property type="match status" value="1"/>
</dbReference>
<evidence type="ECO:0000259" key="3">
    <source>
        <dbReference type="Pfam" id="PF01558"/>
    </source>
</evidence>
<dbReference type="PANTHER" id="PTHR32154">
    <property type="entry name" value="PYRUVATE-FLAVODOXIN OXIDOREDUCTASE-RELATED"/>
    <property type="match status" value="1"/>
</dbReference>
<dbReference type="SUPFAM" id="SSF52518">
    <property type="entry name" value="Thiamin diphosphate-binding fold (THDP-binding)"/>
    <property type="match status" value="1"/>
</dbReference>
<feature type="compositionally biased region" description="Basic and acidic residues" evidence="2">
    <location>
        <begin position="610"/>
        <end position="626"/>
    </location>
</feature>
<comment type="caution">
    <text evidence="6">The sequence shown here is derived from an EMBL/GenBank/DDBJ whole genome shotgun (WGS) entry which is preliminary data.</text>
</comment>
<dbReference type="Pfam" id="PF17147">
    <property type="entry name" value="PFOR_II"/>
    <property type="match status" value="1"/>
</dbReference>
<dbReference type="SUPFAM" id="SSF52922">
    <property type="entry name" value="TK C-terminal domain-like"/>
    <property type="match status" value="1"/>
</dbReference>
<dbReference type="Proteomes" id="UP001595705">
    <property type="component" value="Unassembled WGS sequence"/>
</dbReference>
<evidence type="ECO:0000256" key="1">
    <source>
        <dbReference type="ARBA" id="ARBA00023002"/>
    </source>
</evidence>
<dbReference type="InterPro" id="IPR002869">
    <property type="entry name" value="Pyrv_flavodox_OxRed_cen"/>
</dbReference>
<dbReference type="Gene3D" id="3.40.50.920">
    <property type="match status" value="1"/>
</dbReference>
<dbReference type="PANTHER" id="PTHR32154:SF29">
    <property type="entry name" value="BLR6743 PROTEIN"/>
    <property type="match status" value="1"/>
</dbReference>
<feature type="domain" description="Pyruvate/ketoisovalerate oxidoreductase catalytic" evidence="3">
    <location>
        <begin position="23"/>
        <end position="187"/>
    </location>
</feature>
<dbReference type="InterPro" id="IPR029061">
    <property type="entry name" value="THDP-binding"/>
</dbReference>
<dbReference type="Pfam" id="PF01855">
    <property type="entry name" value="POR_N"/>
    <property type="match status" value="1"/>
</dbReference>
<evidence type="ECO:0000256" key="2">
    <source>
        <dbReference type="SAM" id="MobiDB-lite"/>
    </source>
</evidence>
<evidence type="ECO:0000259" key="5">
    <source>
        <dbReference type="Pfam" id="PF17147"/>
    </source>
</evidence>
<proteinExistence type="predicted"/>
<protein>
    <submittedName>
        <fullName evidence="6">2-oxoacid:acceptor oxidoreductase subunit alpha</fullName>
    </submittedName>
</protein>
<dbReference type="Gene3D" id="3.40.50.970">
    <property type="match status" value="1"/>
</dbReference>
<reference evidence="7" key="1">
    <citation type="journal article" date="2019" name="Int. J. Syst. Evol. Microbiol.">
        <title>The Global Catalogue of Microorganisms (GCM) 10K type strain sequencing project: providing services to taxonomists for standard genome sequencing and annotation.</title>
        <authorList>
            <consortium name="The Broad Institute Genomics Platform"/>
            <consortium name="The Broad Institute Genome Sequencing Center for Infectious Disease"/>
            <person name="Wu L."/>
            <person name="Ma J."/>
        </authorList>
    </citation>
    <scope>NUCLEOTIDE SEQUENCE [LARGE SCALE GENOMIC DNA]</scope>
    <source>
        <strain evidence="7">KCTC 42441</strain>
    </source>
</reference>
<accession>A0ABV7XM88</accession>
<feature type="region of interest" description="Disordered" evidence="2">
    <location>
        <begin position="610"/>
        <end position="643"/>
    </location>
</feature>
<dbReference type="InterPro" id="IPR019752">
    <property type="entry name" value="Pyrv/ketoisovalerate_OxRed_cat"/>
</dbReference>
<feature type="domain" description="Pyruvate flavodoxin/ferredoxin oxidoreductase pyrimidine binding" evidence="4">
    <location>
        <begin position="225"/>
        <end position="390"/>
    </location>
</feature>
<dbReference type="Pfam" id="PF01558">
    <property type="entry name" value="POR"/>
    <property type="match status" value="1"/>
</dbReference>
<dbReference type="InterPro" id="IPR002880">
    <property type="entry name" value="Pyrv_Fd/Flavodoxin_OxRdtase_N"/>
</dbReference>
<name>A0ABV7XM88_9GAMM</name>
<dbReference type="SUPFAM" id="SSF53323">
    <property type="entry name" value="Pyruvate-ferredoxin oxidoreductase, PFOR, domain III"/>
    <property type="match status" value="1"/>
</dbReference>
<keyword evidence="7" id="KW-1185">Reference proteome</keyword>
<keyword evidence="1" id="KW-0560">Oxidoreductase</keyword>
<organism evidence="6 7">
    <name type="scientific">Luteimonas soli</name>
    <dbReference type="NCBI Taxonomy" id="1648966"/>
    <lineage>
        <taxon>Bacteria</taxon>
        <taxon>Pseudomonadati</taxon>
        <taxon>Pseudomonadota</taxon>
        <taxon>Gammaproteobacteria</taxon>
        <taxon>Lysobacterales</taxon>
        <taxon>Lysobacteraceae</taxon>
        <taxon>Luteimonas</taxon>
    </lineage>
</organism>